<feature type="region of interest" description="Disordered" evidence="1">
    <location>
        <begin position="1"/>
        <end position="31"/>
    </location>
</feature>
<evidence type="ECO:0000313" key="3">
    <source>
        <dbReference type="Proteomes" id="UP000663843"/>
    </source>
</evidence>
<dbReference type="EMBL" id="CAJMWT010008221">
    <property type="protein sequence ID" value="CAE6531649.1"/>
    <property type="molecule type" value="Genomic_DNA"/>
</dbReference>
<comment type="caution">
    <text evidence="2">The sequence shown here is derived from an EMBL/GenBank/DDBJ whole genome shotgun (WGS) entry which is preliminary data.</text>
</comment>
<proteinExistence type="predicted"/>
<evidence type="ECO:0000256" key="1">
    <source>
        <dbReference type="SAM" id="MobiDB-lite"/>
    </source>
</evidence>
<protein>
    <submittedName>
        <fullName evidence="2">Uncharacterized protein</fullName>
    </submittedName>
</protein>
<evidence type="ECO:0000313" key="2">
    <source>
        <dbReference type="EMBL" id="CAE6531649.1"/>
    </source>
</evidence>
<sequence>MPFLIHTTSSPPDNMDMNYQSTDSHEPSTSIPFNAEKFNSDIYAAIEHYKDNDNSTILYIIIETFLGESPMDVADCKTYLWQKRGSTLRSDLDEAYHSRDFVGILLNDAMIPQVVERAIEQGITLNPTSGSQQDESLQSGFVNCYIDNTAELLVESLNKEYAAYPTNTAAHGLYSSTISAIQPSGMGKSRMFEEARKSVFTIPTHVYEEAGDEKIGHPLPDGEIDFQHLFDDDDAKRQADYEVLLRDTYVRARESVVAQQAISGSGSAEHEPSG</sequence>
<dbReference type="AlphaFoldDB" id="A0A8H3HR03"/>
<accession>A0A8H3HR03</accession>
<gene>
    <name evidence="2" type="ORF">RDB_LOCUS179523</name>
</gene>
<organism evidence="2 3">
    <name type="scientific">Rhizoctonia solani</name>
    <dbReference type="NCBI Taxonomy" id="456999"/>
    <lineage>
        <taxon>Eukaryota</taxon>
        <taxon>Fungi</taxon>
        <taxon>Dikarya</taxon>
        <taxon>Basidiomycota</taxon>
        <taxon>Agaricomycotina</taxon>
        <taxon>Agaricomycetes</taxon>
        <taxon>Cantharellales</taxon>
        <taxon>Ceratobasidiaceae</taxon>
        <taxon>Rhizoctonia</taxon>
    </lineage>
</organism>
<reference evidence="2" key="1">
    <citation type="submission" date="2021-01" db="EMBL/GenBank/DDBJ databases">
        <authorList>
            <person name="Kaushik A."/>
        </authorList>
    </citation>
    <scope>NUCLEOTIDE SEQUENCE</scope>
    <source>
        <strain evidence="2">AG2-2IIIB</strain>
    </source>
</reference>
<name>A0A8H3HR03_9AGAM</name>
<dbReference type="Proteomes" id="UP000663843">
    <property type="component" value="Unassembled WGS sequence"/>
</dbReference>